<keyword evidence="2" id="KW-1185">Reference proteome</keyword>
<evidence type="ECO:0000313" key="2">
    <source>
        <dbReference type="Proteomes" id="UP000001013"/>
    </source>
</evidence>
<evidence type="ECO:0000313" key="1">
    <source>
        <dbReference type="EMBL" id="AAL80208.1"/>
    </source>
</evidence>
<dbReference type="PATRIC" id="fig|186497.12.peg.88"/>
<name>Q8U4K1_PYRFU</name>
<dbReference type="Proteomes" id="UP000001013">
    <property type="component" value="Chromosome"/>
</dbReference>
<dbReference type="KEGG" id="pfu:PF0084"/>
<dbReference type="PaxDb" id="186497-PF0084"/>
<dbReference type="RefSeq" id="WP_011011196.1">
    <property type="nucleotide sequence ID" value="NC_003413.1"/>
</dbReference>
<dbReference type="EMBL" id="AE009950">
    <property type="protein sequence ID" value="AAL80208.1"/>
    <property type="molecule type" value="Genomic_DNA"/>
</dbReference>
<proteinExistence type="predicted"/>
<dbReference type="STRING" id="186497.PF0084"/>
<dbReference type="AlphaFoldDB" id="Q8U4K1"/>
<sequence length="40" mass="5134">MFELLRPWKKIYIEAKRKGEHFEFPFENHNLQVYRIGRRR</sequence>
<gene>
    <name evidence="1" type="ordered locus">PF0084</name>
</gene>
<dbReference type="GeneID" id="75497338"/>
<dbReference type="eggNOG" id="arCOG00806">
    <property type="taxonomic scope" value="Archaea"/>
</dbReference>
<protein>
    <submittedName>
        <fullName evidence="1">Uncharacterized protein</fullName>
    </submittedName>
</protein>
<dbReference type="HOGENOM" id="CLU_3283002_0_0_2"/>
<accession>Q8U4K1</accession>
<reference evidence="1 2" key="1">
    <citation type="journal article" date="1999" name="Genetics">
        <title>Divergence of the hyperthermophilic archaea Pyrococcus furiosus and P. horikoshii inferred from complete genomic sequences.</title>
        <authorList>
            <person name="Maeder D.L."/>
            <person name="Weiss R.B."/>
            <person name="Dunn D.M."/>
            <person name="Cherry J.L."/>
            <person name="Gonzalez J.M."/>
            <person name="DiRuggiero J."/>
            <person name="Robb F.T."/>
        </authorList>
    </citation>
    <scope>NUCLEOTIDE SEQUENCE [LARGE SCALE GENOMIC DNA]</scope>
    <source>
        <strain evidence="2">ATCC 43587 / DSM 3638 / JCM 8422 / Vc1</strain>
    </source>
</reference>
<organism evidence="1 2">
    <name type="scientific">Pyrococcus furiosus (strain ATCC 43587 / DSM 3638 / JCM 8422 / Vc1)</name>
    <dbReference type="NCBI Taxonomy" id="186497"/>
    <lineage>
        <taxon>Archaea</taxon>
        <taxon>Methanobacteriati</taxon>
        <taxon>Methanobacteriota</taxon>
        <taxon>Thermococci</taxon>
        <taxon>Thermococcales</taxon>
        <taxon>Thermococcaceae</taxon>
        <taxon>Pyrococcus</taxon>
    </lineage>
</organism>